<dbReference type="AlphaFoldDB" id="D1BX53"/>
<evidence type="ECO:0000313" key="2">
    <source>
        <dbReference type="EMBL" id="ACZ31621.1"/>
    </source>
</evidence>
<dbReference type="KEGG" id="xce:Xcel_2607"/>
<dbReference type="eggNOG" id="ENOG502ZDVC">
    <property type="taxonomic scope" value="Bacteria"/>
</dbReference>
<sequence length="124" mass="12518">MRAIRGALVAESALLAAGAVAVIVDLIVRGDFSGRQVGMAAFLVACALGIAWALLAAGRALGAGRRSGRAVVMTWQLFQGILGATALATASVLSVVLGAVLLVLAVGVAFLLLTPRVVEATTRH</sequence>
<keyword evidence="3" id="KW-1185">Reference proteome</keyword>
<dbReference type="RefSeq" id="WP_012879363.1">
    <property type="nucleotide sequence ID" value="NC_013530.1"/>
</dbReference>
<proteinExistence type="predicted"/>
<feature type="transmembrane region" description="Helical" evidence="1">
    <location>
        <begin position="70"/>
        <end position="89"/>
    </location>
</feature>
<dbReference type="Proteomes" id="UP000002255">
    <property type="component" value="Chromosome"/>
</dbReference>
<name>D1BX53_XYLCX</name>
<reference evidence="2 3" key="2">
    <citation type="journal article" date="2010" name="Stand. Genomic Sci.">
        <title>Complete genome sequence of Xylanimonas cellulosilytica type strain (XIL07).</title>
        <authorList>
            <person name="Foster B."/>
            <person name="Pukall R."/>
            <person name="Abt B."/>
            <person name="Nolan M."/>
            <person name="Glavina Del Rio T."/>
            <person name="Chen F."/>
            <person name="Lucas S."/>
            <person name="Tice H."/>
            <person name="Pitluck S."/>
            <person name="Cheng J.-F."/>
            <person name="Chertkov O."/>
            <person name="Brettin T."/>
            <person name="Han C."/>
            <person name="Detter J.C."/>
            <person name="Bruce D."/>
            <person name="Goodwin L."/>
            <person name="Ivanova N."/>
            <person name="Mavromatis K."/>
            <person name="Pati A."/>
            <person name="Mikhailova N."/>
            <person name="Chen A."/>
            <person name="Palaniappan K."/>
            <person name="Land M."/>
            <person name="Hauser L."/>
            <person name="Chang Y.-J."/>
            <person name="Jeffries C.D."/>
            <person name="Chain P."/>
            <person name="Rohde M."/>
            <person name="Goeker M."/>
            <person name="Bristow J."/>
            <person name="Eisen J.A."/>
            <person name="Markowitz V."/>
            <person name="Hugenholtz P."/>
            <person name="Kyrpides N.C."/>
            <person name="Klenk H.-P."/>
            <person name="Lapidus A."/>
        </authorList>
    </citation>
    <scope>NUCLEOTIDE SEQUENCE [LARGE SCALE GENOMIC DNA]</scope>
    <source>
        <strain evidence="3">DSM 15894 / CECT 5975 / LMG 20990 / XIL07</strain>
    </source>
</reference>
<dbReference type="HOGENOM" id="CLU_2003031_0_0_11"/>
<keyword evidence="1" id="KW-0472">Membrane</keyword>
<reference evidence="3" key="1">
    <citation type="submission" date="2009-11" db="EMBL/GenBank/DDBJ databases">
        <title>The complete chromosome of Xylanimonas cellulosilytica DSM 15894.</title>
        <authorList>
            <consortium name="US DOE Joint Genome Institute (JGI-PGF)"/>
            <person name="Lucas S."/>
            <person name="Copeland A."/>
            <person name="Lapidus A."/>
            <person name="Glavina del Rio T."/>
            <person name="Dalin E."/>
            <person name="Tice H."/>
            <person name="Bruce D."/>
            <person name="Goodwin L."/>
            <person name="Pitluck S."/>
            <person name="Kyrpides N."/>
            <person name="Mavromatis K."/>
            <person name="Ivanova N."/>
            <person name="Mikhailova N."/>
            <person name="Foster B."/>
            <person name="Clum A."/>
            <person name="Brettin T."/>
            <person name="Detter J.C."/>
            <person name="Han C."/>
            <person name="Larimer F."/>
            <person name="Land M."/>
            <person name="Hauser L."/>
            <person name="Markowitz V."/>
            <person name="Cheng J.F."/>
            <person name="Hugenholtz P."/>
            <person name="Woyke T."/>
            <person name="Wu D."/>
            <person name="Gehrich-Schroeter G."/>
            <person name="Schneider S."/>
            <person name="Pukall S.R."/>
            <person name="Klenk H.P."/>
            <person name="Eisen J.A."/>
        </authorList>
    </citation>
    <scope>NUCLEOTIDE SEQUENCE [LARGE SCALE GENOMIC DNA]</scope>
    <source>
        <strain evidence="3">DSM 15894 / CECT 5975 / LMG 20990 / XIL07</strain>
    </source>
</reference>
<evidence type="ECO:0000256" key="1">
    <source>
        <dbReference type="SAM" id="Phobius"/>
    </source>
</evidence>
<organism evidence="2 3">
    <name type="scientific">Xylanimonas cellulosilytica (strain DSM 15894 / JCM 12276 / CECT 5975 / KCTC 9989 / LMG 20990 / NBRC 107835 / XIL07)</name>
    <dbReference type="NCBI Taxonomy" id="446471"/>
    <lineage>
        <taxon>Bacteria</taxon>
        <taxon>Bacillati</taxon>
        <taxon>Actinomycetota</taxon>
        <taxon>Actinomycetes</taxon>
        <taxon>Micrococcales</taxon>
        <taxon>Promicromonosporaceae</taxon>
        <taxon>Xylanimonas</taxon>
    </lineage>
</organism>
<keyword evidence="1" id="KW-1133">Transmembrane helix</keyword>
<gene>
    <name evidence="2" type="ordered locus">Xcel_2607</name>
</gene>
<feature type="transmembrane region" description="Helical" evidence="1">
    <location>
        <begin position="95"/>
        <end position="114"/>
    </location>
</feature>
<protein>
    <submittedName>
        <fullName evidence="2">Sodium:galactoside symporter family protein</fullName>
    </submittedName>
</protein>
<dbReference type="EMBL" id="CP001821">
    <property type="protein sequence ID" value="ACZ31621.1"/>
    <property type="molecule type" value="Genomic_DNA"/>
</dbReference>
<evidence type="ECO:0000313" key="3">
    <source>
        <dbReference type="Proteomes" id="UP000002255"/>
    </source>
</evidence>
<feature type="transmembrane region" description="Helical" evidence="1">
    <location>
        <begin position="37"/>
        <end position="58"/>
    </location>
</feature>
<keyword evidence="1" id="KW-0812">Transmembrane</keyword>
<accession>D1BX53</accession>